<evidence type="ECO:0000313" key="2">
    <source>
        <dbReference type="EMBL" id="SET10764.1"/>
    </source>
</evidence>
<evidence type="ECO:0000313" key="4">
    <source>
        <dbReference type="Proteomes" id="UP000321514"/>
    </source>
</evidence>
<name>A0A511SVH4_MYXFU</name>
<comment type="caution">
    <text evidence="1">The sequence shown here is derived from an EMBL/GenBank/DDBJ whole genome shotgun (WGS) entry which is preliminary data.</text>
</comment>
<dbReference type="EMBL" id="FOIB01000001">
    <property type="protein sequence ID" value="SET10764.1"/>
    <property type="molecule type" value="Genomic_DNA"/>
</dbReference>
<dbReference type="Pfam" id="PF09535">
    <property type="entry name" value="Gmx_para_CXXCG"/>
    <property type="match status" value="1"/>
</dbReference>
<reference evidence="2 3" key="1">
    <citation type="submission" date="2016-10" db="EMBL/GenBank/DDBJ databases">
        <authorList>
            <person name="Varghese N."/>
            <person name="Submissions S."/>
        </authorList>
    </citation>
    <scope>NUCLEOTIDE SEQUENCE [LARGE SCALE GENOMIC DNA]</scope>
    <source>
        <strain evidence="2 3">DSM 16525</strain>
    </source>
</reference>
<dbReference type="Proteomes" id="UP000321514">
    <property type="component" value="Unassembled WGS sequence"/>
</dbReference>
<protein>
    <submittedName>
        <fullName evidence="2">Myxococcus xanthus double-CXXCG motif paralogous family</fullName>
    </submittedName>
</protein>
<dbReference type="OrthoDB" id="5513099at2"/>
<gene>
    <name evidence="1" type="ORF">MFU01_03700</name>
    <name evidence="2" type="ORF">SAMN05443572_1011123</name>
</gene>
<dbReference type="Proteomes" id="UP000183760">
    <property type="component" value="Unassembled WGS sequence"/>
</dbReference>
<evidence type="ECO:0000313" key="3">
    <source>
        <dbReference type="Proteomes" id="UP000183760"/>
    </source>
</evidence>
<organism evidence="1 4">
    <name type="scientific">Myxococcus fulvus</name>
    <dbReference type="NCBI Taxonomy" id="33"/>
    <lineage>
        <taxon>Bacteria</taxon>
        <taxon>Pseudomonadati</taxon>
        <taxon>Myxococcota</taxon>
        <taxon>Myxococcia</taxon>
        <taxon>Myxococcales</taxon>
        <taxon>Cystobacterineae</taxon>
        <taxon>Myxococcaceae</taxon>
        <taxon>Myxococcus</taxon>
    </lineage>
</organism>
<reference evidence="1 4" key="2">
    <citation type="submission" date="2019-07" db="EMBL/GenBank/DDBJ databases">
        <title>Whole genome shotgun sequence of Myxococcus fulvus NBRC 100333.</title>
        <authorList>
            <person name="Hosoyama A."/>
            <person name="Uohara A."/>
            <person name="Ohji S."/>
            <person name="Ichikawa N."/>
        </authorList>
    </citation>
    <scope>NUCLEOTIDE SEQUENCE [LARGE SCALE GENOMIC DNA]</scope>
    <source>
        <strain evidence="1 4">NBRC 100333</strain>
    </source>
</reference>
<evidence type="ECO:0000313" key="1">
    <source>
        <dbReference type="EMBL" id="GEN05333.1"/>
    </source>
</evidence>
<keyword evidence="3" id="KW-1185">Reference proteome</keyword>
<sequence>MKYFRVEQEPSSRYSGELNAAPRWGLPGVEPCPLCGLSGATLGLEYPCVDLSSLPPEELSRLSDPSPVSQEELERLRELVRPFAPANAVLDAGAELGPLTGTGSGTFGPFFMPAGWSLCLRREAMDALQTEGVRGLLGAPVAVKFRTQSPPSLMSLQMDVQGRFHSEALAWTRKPPCPRCGISDVEGPMPDPIVLDARSLPEGVDLFRLADAPGIIIATERLRDAVTRLSFDGVTFRAVEAR</sequence>
<dbReference type="AlphaFoldDB" id="A0A511SVH4"/>
<dbReference type="NCBIfam" id="TIGR02264">
    <property type="entry name" value="gmx_para_CXXCG"/>
    <property type="match status" value="1"/>
</dbReference>
<dbReference type="RefSeq" id="WP_074949503.1">
    <property type="nucleotide sequence ID" value="NZ_BJXR01000006.1"/>
</dbReference>
<dbReference type="InterPro" id="IPR011750">
    <property type="entry name" value="Gmx_para_CXXCG"/>
</dbReference>
<accession>A0A511SVH4</accession>
<proteinExistence type="predicted"/>
<dbReference type="EMBL" id="BJXR01000006">
    <property type="protein sequence ID" value="GEN05333.1"/>
    <property type="molecule type" value="Genomic_DNA"/>
</dbReference>